<reference evidence="8 9" key="1">
    <citation type="journal article" date="2015" name="Int. J. Syst. Evol. Microbiol.">
        <title>Mariniphaga sediminis sp. nov., isolated from coastal sediment.</title>
        <authorList>
            <person name="Wang F.Q."/>
            <person name="Shen Q.Y."/>
            <person name="Chen G.J."/>
            <person name="Du Z.J."/>
        </authorList>
    </citation>
    <scope>NUCLEOTIDE SEQUENCE [LARGE SCALE GENOMIC DNA]</scope>
    <source>
        <strain evidence="8 9">SY21</strain>
    </source>
</reference>
<proteinExistence type="inferred from homology"/>
<feature type="domain" description="Sulfatase N-terminal" evidence="7">
    <location>
        <begin position="31"/>
        <end position="347"/>
    </location>
</feature>
<protein>
    <submittedName>
        <fullName evidence="8">Arylsulfatase</fullName>
    </submittedName>
</protein>
<dbReference type="SUPFAM" id="SSF53649">
    <property type="entry name" value="Alkaline phosphatase-like"/>
    <property type="match status" value="1"/>
</dbReference>
<feature type="compositionally biased region" description="Polar residues" evidence="5">
    <location>
        <begin position="292"/>
        <end position="304"/>
    </location>
</feature>
<keyword evidence="4" id="KW-0106">Calcium</keyword>
<dbReference type="InterPro" id="IPR017850">
    <property type="entry name" value="Alkaline_phosphatase_core_sf"/>
</dbReference>
<feature type="chain" id="PRO_5017389347" evidence="6">
    <location>
        <begin position="27"/>
        <end position="475"/>
    </location>
</feature>
<dbReference type="OrthoDB" id="9765065at2"/>
<dbReference type="Gene3D" id="3.30.1120.10">
    <property type="match status" value="1"/>
</dbReference>
<dbReference type="InterPro" id="IPR024607">
    <property type="entry name" value="Sulfatase_CS"/>
</dbReference>
<dbReference type="GO" id="GO:0004065">
    <property type="term" value="F:arylsulfatase activity"/>
    <property type="evidence" value="ECO:0007669"/>
    <property type="project" value="TreeGrafter"/>
</dbReference>
<evidence type="ECO:0000256" key="4">
    <source>
        <dbReference type="ARBA" id="ARBA00022837"/>
    </source>
</evidence>
<evidence type="ECO:0000256" key="1">
    <source>
        <dbReference type="ARBA" id="ARBA00008779"/>
    </source>
</evidence>
<dbReference type="EMBL" id="QWET01000001">
    <property type="protein sequence ID" value="RIH66979.1"/>
    <property type="molecule type" value="Genomic_DNA"/>
</dbReference>
<dbReference type="InterPro" id="IPR050738">
    <property type="entry name" value="Sulfatase"/>
</dbReference>
<evidence type="ECO:0000259" key="7">
    <source>
        <dbReference type="Pfam" id="PF00884"/>
    </source>
</evidence>
<dbReference type="CDD" id="cd16026">
    <property type="entry name" value="GALNS_like"/>
    <property type="match status" value="1"/>
</dbReference>
<keyword evidence="3" id="KW-0378">Hydrolase</keyword>
<dbReference type="Proteomes" id="UP000266441">
    <property type="component" value="Unassembled WGS sequence"/>
</dbReference>
<organism evidence="8 9">
    <name type="scientific">Mariniphaga sediminis</name>
    <dbReference type="NCBI Taxonomy" id="1628158"/>
    <lineage>
        <taxon>Bacteria</taxon>
        <taxon>Pseudomonadati</taxon>
        <taxon>Bacteroidota</taxon>
        <taxon>Bacteroidia</taxon>
        <taxon>Marinilabiliales</taxon>
        <taxon>Prolixibacteraceae</taxon>
        <taxon>Mariniphaga</taxon>
    </lineage>
</organism>
<dbReference type="InterPro" id="IPR000917">
    <property type="entry name" value="Sulfatase_N"/>
</dbReference>
<feature type="signal peptide" evidence="6">
    <location>
        <begin position="1"/>
        <end position="26"/>
    </location>
</feature>
<comment type="similarity">
    <text evidence="1">Belongs to the sulfatase family.</text>
</comment>
<sequence>MFKKIIQLNSCILLFCCCVSCNNNSAKIETPNIIFIYADNLGYGDIGCFGSQIHKTPHIDKMAKEGMRLTSLYSSSPVCTPSRASLMTGCYAQRVDMHWDDRNGAVLRPVSPKGMNPEEITIAEILRDRGYATACIGKWHLGDQPQFLPVNQGFDYFFGIPYSEDMIPSISSEWPELPLLKNDKVIEAPADLTTTTSRYVREAIRFISENKNKPFFLYFPENLPGSRMVPVVDERFCGKSVNGAWGDAVEEIDWSVGEIMKTLEEYGLEEKTIIVFTSDNGAPQGGRETRSGMGSNEPFSGPGYTTTEGGMRVPCIVKWKGKIPAGQSNNEWCTMMDWFPTFAEVSGAKIPEDRIIDGKNIWPLLLGNKEAKTPHKIFYYYYTGDLQAVREGKWKLYLSAGKERDEPDANSKLKLIDLSRDIKELNNVSEQFPEVVKRLELHAKQISGELGNGTKKGEKIRPAGYVENPKGLIMK</sequence>
<evidence type="ECO:0000256" key="2">
    <source>
        <dbReference type="ARBA" id="ARBA00022723"/>
    </source>
</evidence>
<dbReference type="Pfam" id="PF00884">
    <property type="entry name" value="Sulfatase"/>
    <property type="match status" value="1"/>
</dbReference>
<evidence type="ECO:0000313" key="9">
    <source>
        <dbReference type="Proteomes" id="UP000266441"/>
    </source>
</evidence>
<dbReference type="AlphaFoldDB" id="A0A399D5Q9"/>
<dbReference type="PROSITE" id="PS00523">
    <property type="entry name" value="SULFATASE_1"/>
    <property type="match status" value="1"/>
</dbReference>
<gene>
    <name evidence="8" type="ORF">D1164_00675</name>
</gene>
<dbReference type="Gene3D" id="3.40.720.10">
    <property type="entry name" value="Alkaline Phosphatase, subunit A"/>
    <property type="match status" value="1"/>
</dbReference>
<dbReference type="GO" id="GO:0046872">
    <property type="term" value="F:metal ion binding"/>
    <property type="evidence" value="ECO:0007669"/>
    <property type="project" value="UniProtKB-KW"/>
</dbReference>
<comment type="caution">
    <text evidence="8">The sequence shown here is derived from an EMBL/GenBank/DDBJ whole genome shotgun (WGS) entry which is preliminary data.</text>
</comment>
<dbReference type="PANTHER" id="PTHR42693">
    <property type="entry name" value="ARYLSULFATASE FAMILY MEMBER"/>
    <property type="match status" value="1"/>
</dbReference>
<evidence type="ECO:0000256" key="3">
    <source>
        <dbReference type="ARBA" id="ARBA00022801"/>
    </source>
</evidence>
<keyword evidence="6" id="KW-0732">Signal</keyword>
<dbReference type="FunFam" id="3.40.720.10:FF:000004">
    <property type="entry name" value="Arylsulfatase E"/>
    <property type="match status" value="1"/>
</dbReference>
<keyword evidence="2" id="KW-0479">Metal-binding</keyword>
<name>A0A399D5Q9_9BACT</name>
<dbReference type="PANTHER" id="PTHR42693:SF53">
    <property type="entry name" value="ENDO-4-O-SULFATASE"/>
    <property type="match status" value="1"/>
</dbReference>
<dbReference type="PROSITE" id="PS00149">
    <property type="entry name" value="SULFATASE_2"/>
    <property type="match status" value="1"/>
</dbReference>
<feature type="region of interest" description="Disordered" evidence="5">
    <location>
        <begin position="278"/>
        <end position="304"/>
    </location>
</feature>
<dbReference type="RefSeq" id="WP_119348005.1">
    <property type="nucleotide sequence ID" value="NZ_QWET01000001.1"/>
</dbReference>
<keyword evidence="9" id="KW-1185">Reference proteome</keyword>
<evidence type="ECO:0000256" key="5">
    <source>
        <dbReference type="SAM" id="MobiDB-lite"/>
    </source>
</evidence>
<accession>A0A399D5Q9</accession>
<evidence type="ECO:0000256" key="6">
    <source>
        <dbReference type="SAM" id="SignalP"/>
    </source>
</evidence>
<evidence type="ECO:0000313" key="8">
    <source>
        <dbReference type="EMBL" id="RIH66979.1"/>
    </source>
</evidence>